<dbReference type="Gene3D" id="2.80.10.50">
    <property type="match status" value="3"/>
</dbReference>
<evidence type="ECO:0000259" key="9">
    <source>
        <dbReference type="PROSITE" id="PS51910"/>
    </source>
</evidence>
<accession>A0A1H9QM53</accession>
<dbReference type="Pfam" id="PF00704">
    <property type="entry name" value="Glyco_hydro_18"/>
    <property type="match status" value="1"/>
</dbReference>
<dbReference type="InterPro" id="IPR001579">
    <property type="entry name" value="Glyco_hydro_18_chit_AS"/>
</dbReference>
<keyword evidence="3 5" id="KW-0378">Hydrolase</keyword>
<evidence type="ECO:0000256" key="2">
    <source>
        <dbReference type="ARBA" id="ARBA00012729"/>
    </source>
</evidence>
<dbReference type="SUPFAM" id="SSF51445">
    <property type="entry name" value="(Trans)glycosidases"/>
    <property type="match status" value="1"/>
</dbReference>
<name>A0A1H9QM53_BUTFI</name>
<dbReference type="InterPro" id="IPR050314">
    <property type="entry name" value="Glycosyl_Hydrlase_18"/>
</dbReference>
<keyword evidence="8" id="KW-0732">Signal</keyword>
<keyword evidence="4 5" id="KW-0326">Glycosidase</keyword>
<dbReference type="AlphaFoldDB" id="A0A1H9QM53"/>
<evidence type="ECO:0000256" key="3">
    <source>
        <dbReference type="ARBA" id="ARBA00022801"/>
    </source>
</evidence>
<evidence type="ECO:0000256" key="7">
    <source>
        <dbReference type="SAM" id="MobiDB-lite"/>
    </source>
</evidence>
<dbReference type="RefSeq" id="WP_074755429.1">
    <property type="nucleotide sequence ID" value="NZ_FOGJ01000008.1"/>
</dbReference>
<feature type="chain" id="PRO_5010296710" description="chitinase" evidence="8">
    <location>
        <begin position="35"/>
        <end position="507"/>
    </location>
</feature>
<dbReference type="InterPro" id="IPR000772">
    <property type="entry name" value="Ricin_B_lectin"/>
</dbReference>
<dbReference type="GO" id="GO:0008843">
    <property type="term" value="F:endochitinase activity"/>
    <property type="evidence" value="ECO:0007669"/>
    <property type="project" value="UniProtKB-EC"/>
</dbReference>
<proteinExistence type="inferred from homology"/>
<reference evidence="10 11" key="1">
    <citation type="submission" date="2016-10" db="EMBL/GenBank/DDBJ databases">
        <authorList>
            <person name="de Groot N.N."/>
        </authorList>
    </citation>
    <scope>NUCLEOTIDE SEQUENCE [LARGE SCALE GENOMIC DNA]</scope>
    <source>
        <strain evidence="10 11">AR40</strain>
    </source>
</reference>
<dbReference type="GO" id="GO:0005576">
    <property type="term" value="C:extracellular region"/>
    <property type="evidence" value="ECO:0007669"/>
    <property type="project" value="TreeGrafter"/>
</dbReference>
<evidence type="ECO:0000313" key="11">
    <source>
        <dbReference type="Proteomes" id="UP000182584"/>
    </source>
</evidence>
<evidence type="ECO:0000256" key="4">
    <source>
        <dbReference type="ARBA" id="ARBA00023295"/>
    </source>
</evidence>
<evidence type="ECO:0000256" key="6">
    <source>
        <dbReference type="RuleBase" id="RU004453"/>
    </source>
</evidence>
<dbReference type="PANTHER" id="PTHR11177">
    <property type="entry name" value="CHITINASE"/>
    <property type="match status" value="1"/>
</dbReference>
<protein>
    <recommendedName>
        <fullName evidence="2">chitinase</fullName>
        <ecNumber evidence="2">3.2.1.14</ecNumber>
    </recommendedName>
</protein>
<evidence type="ECO:0000256" key="5">
    <source>
        <dbReference type="RuleBase" id="RU000489"/>
    </source>
</evidence>
<dbReference type="GO" id="GO:0005975">
    <property type="term" value="P:carbohydrate metabolic process"/>
    <property type="evidence" value="ECO:0007669"/>
    <property type="project" value="InterPro"/>
</dbReference>
<dbReference type="InterPro" id="IPR001223">
    <property type="entry name" value="Glyco_hydro18_cat"/>
</dbReference>
<dbReference type="Proteomes" id="UP000182584">
    <property type="component" value="Unassembled WGS sequence"/>
</dbReference>
<feature type="signal peptide" evidence="8">
    <location>
        <begin position="1"/>
        <end position="34"/>
    </location>
</feature>
<dbReference type="InterPro" id="IPR017853">
    <property type="entry name" value="GH"/>
</dbReference>
<feature type="domain" description="GH18" evidence="9">
    <location>
        <begin position="44"/>
        <end position="322"/>
    </location>
</feature>
<comment type="catalytic activity">
    <reaction evidence="1">
        <text>Random endo-hydrolysis of N-acetyl-beta-D-glucosaminide (1-&gt;4)-beta-linkages in chitin and chitodextrins.</text>
        <dbReference type="EC" id="3.2.1.14"/>
    </reaction>
</comment>
<dbReference type="PROSITE" id="PS51910">
    <property type="entry name" value="GH18_2"/>
    <property type="match status" value="1"/>
</dbReference>
<organism evidence="10 11">
    <name type="scientific">Butyrivibrio fibrisolvens</name>
    <dbReference type="NCBI Taxonomy" id="831"/>
    <lineage>
        <taxon>Bacteria</taxon>
        <taxon>Bacillati</taxon>
        <taxon>Bacillota</taxon>
        <taxon>Clostridia</taxon>
        <taxon>Lachnospirales</taxon>
        <taxon>Lachnospiraceae</taxon>
        <taxon>Butyrivibrio</taxon>
    </lineage>
</organism>
<feature type="region of interest" description="Disordered" evidence="7">
    <location>
        <begin position="322"/>
        <end position="364"/>
    </location>
</feature>
<sequence>MLFSKIKKAVLAGTLALTLALGGVCSMGAINVQAASYSPETAGRRVVGYMPSYRTYAIDSIDFSALTHCNLSFMTYANGTVSLGFSGSDVTKIVNKCHDNNVKAIIALGGWGGFINDGAFTTAQKRSSIVNQIMNYVDTYNLDGVDIDIELTDADIWNNFDAFISELSGRLKSKGKLLTMAVSPWFTDSIANSTYNYFDFLNLMTYDYSQNGGDVAPWSQIYDSINYFSVRGVSNDRMVIGVPFYGYDSAGTAYTYSQIIAMNPAAAGKDRYNGISYNGADTIKAKAEYAKGFGGIMIWEIAQDSFDQNSLLSIIKNEMSDGAGNNDDNHGGNEGVNNGGNNDTNNGENDDANNGDNNAGDNLGDRNVRYRLINRGSGLALDISGASLENGTNVQQWTINGTDAQAFEISQEADGSYVITSVMNGKSLDIKYWTWENGGNIQMWDNRGSDNQKWYINDAGNGYVYITSKYNGRCLEVEGASTDAGANVWQWDYLGNANQQWRLEVIE</sequence>
<evidence type="ECO:0000256" key="1">
    <source>
        <dbReference type="ARBA" id="ARBA00000822"/>
    </source>
</evidence>
<dbReference type="EMBL" id="FOGJ01000008">
    <property type="protein sequence ID" value="SER61285.1"/>
    <property type="molecule type" value="Genomic_DNA"/>
</dbReference>
<dbReference type="Gene3D" id="3.40.5.30">
    <property type="entry name" value="(Trans)glycosidases - domain 2"/>
    <property type="match status" value="1"/>
</dbReference>
<dbReference type="OrthoDB" id="9809277at2"/>
<dbReference type="PROSITE" id="PS50231">
    <property type="entry name" value="RICIN_B_LECTIN"/>
    <property type="match status" value="1"/>
</dbReference>
<dbReference type="SMART" id="SM00458">
    <property type="entry name" value="RICIN"/>
    <property type="match status" value="1"/>
</dbReference>
<evidence type="ECO:0000313" key="10">
    <source>
        <dbReference type="EMBL" id="SER61285.1"/>
    </source>
</evidence>
<dbReference type="PANTHER" id="PTHR11177:SF317">
    <property type="entry name" value="CHITINASE 12-RELATED"/>
    <property type="match status" value="1"/>
</dbReference>
<dbReference type="CDD" id="cd00161">
    <property type="entry name" value="beta-trefoil_Ricin-like"/>
    <property type="match status" value="1"/>
</dbReference>
<dbReference type="GO" id="GO:0006032">
    <property type="term" value="P:chitin catabolic process"/>
    <property type="evidence" value="ECO:0007669"/>
    <property type="project" value="TreeGrafter"/>
</dbReference>
<dbReference type="InterPro" id="IPR035992">
    <property type="entry name" value="Ricin_B-like_lectins"/>
</dbReference>
<dbReference type="Pfam" id="PF00652">
    <property type="entry name" value="Ricin_B_lectin"/>
    <property type="match status" value="1"/>
</dbReference>
<dbReference type="InterPro" id="IPR011583">
    <property type="entry name" value="Chitinase_II/V-like_cat"/>
</dbReference>
<dbReference type="GO" id="GO:0008061">
    <property type="term" value="F:chitin binding"/>
    <property type="evidence" value="ECO:0007669"/>
    <property type="project" value="InterPro"/>
</dbReference>
<gene>
    <name evidence="10" type="ORF">SAMN04487884_10847</name>
</gene>
<dbReference type="SMART" id="SM00636">
    <property type="entry name" value="Glyco_18"/>
    <property type="match status" value="1"/>
</dbReference>
<comment type="similarity">
    <text evidence="6">Belongs to the glycosyl hydrolase 18 family.</text>
</comment>
<dbReference type="EC" id="3.2.1.14" evidence="2"/>
<dbReference type="SUPFAM" id="SSF50370">
    <property type="entry name" value="Ricin B-like lectins"/>
    <property type="match status" value="1"/>
</dbReference>
<dbReference type="Gene3D" id="3.20.20.80">
    <property type="entry name" value="Glycosidases"/>
    <property type="match status" value="1"/>
</dbReference>
<dbReference type="PROSITE" id="PS01095">
    <property type="entry name" value="GH18_1"/>
    <property type="match status" value="1"/>
</dbReference>
<evidence type="ECO:0000256" key="8">
    <source>
        <dbReference type="SAM" id="SignalP"/>
    </source>
</evidence>